<dbReference type="AlphaFoldDB" id="A0A1G2UL81"/>
<gene>
    <name evidence="1" type="ORF">A3H60_02785</name>
</gene>
<organism evidence="1 2">
    <name type="scientific">Candidatus Zambryskibacteria bacterium RIFCSPLOWO2_02_FULL_44_12b</name>
    <dbReference type="NCBI Taxonomy" id="1802772"/>
    <lineage>
        <taxon>Bacteria</taxon>
        <taxon>Candidatus Zambryskiibacteriota</taxon>
    </lineage>
</organism>
<comment type="caution">
    <text evidence="1">The sequence shown here is derived from an EMBL/GenBank/DDBJ whole genome shotgun (WGS) entry which is preliminary data.</text>
</comment>
<sequence>MITISIFTVSGLSIVLLIVAKKIEEKRKKPLFISNLISRGDIHIRKFYHTAVHLYSEGKEKGLFLLKKQIPIHSRNSLNKTISFLKEKRGQYINNMRDSRLLKKSDGISEFFKNMSEVEKGNGTIHDVYEDSSQNIEEKVK</sequence>
<evidence type="ECO:0000313" key="1">
    <source>
        <dbReference type="EMBL" id="OHB10189.1"/>
    </source>
</evidence>
<evidence type="ECO:0000313" key="2">
    <source>
        <dbReference type="Proteomes" id="UP000177202"/>
    </source>
</evidence>
<dbReference type="EMBL" id="MHWP01000020">
    <property type="protein sequence ID" value="OHB10189.1"/>
    <property type="molecule type" value="Genomic_DNA"/>
</dbReference>
<name>A0A1G2UL81_9BACT</name>
<dbReference type="Proteomes" id="UP000177202">
    <property type="component" value="Unassembled WGS sequence"/>
</dbReference>
<protein>
    <submittedName>
        <fullName evidence="1">Uncharacterized protein</fullName>
    </submittedName>
</protein>
<proteinExistence type="predicted"/>
<reference evidence="1 2" key="1">
    <citation type="journal article" date="2016" name="Nat. Commun.">
        <title>Thousands of microbial genomes shed light on interconnected biogeochemical processes in an aquifer system.</title>
        <authorList>
            <person name="Anantharaman K."/>
            <person name="Brown C.T."/>
            <person name="Hug L.A."/>
            <person name="Sharon I."/>
            <person name="Castelle C.J."/>
            <person name="Probst A.J."/>
            <person name="Thomas B.C."/>
            <person name="Singh A."/>
            <person name="Wilkins M.J."/>
            <person name="Karaoz U."/>
            <person name="Brodie E.L."/>
            <person name="Williams K.H."/>
            <person name="Hubbard S.S."/>
            <person name="Banfield J.F."/>
        </authorList>
    </citation>
    <scope>NUCLEOTIDE SEQUENCE [LARGE SCALE GENOMIC DNA]</scope>
</reference>
<accession>A0A1G2UL81</accession>
<dbReference type="STRING" id="1802772.A3H60_02785"/>